<proteinExistence type="predicted"/>
<name>A0ABP7PH09_9GAMM</name>
<evidence type="ECO:0000256" key="1">
    <source>
        <dbReference type="ARBA" id="ARBA00004651"/>
    </source>
</evidence>
<dbReference type="Proteomes" id="UP001501337">
    <property type="component" value="Unassembled WGS sequence"/>
</dbReference>
<protein>
    <recommendedName>
        <fullName evidence="9">Phosphate:Na+ symporter</fullName>
    </recommendedName>
</protein>
<evidence type="ECO:0000256" key="6">
    <source>
        <dbReference type="SAM" id="Phobius"/>
    </source>
</evidence>
<evidence type="ECO:0000256" key="5">
    <source>
        <dbReference type="ARBA" id="ARBA00023136"/>
    </source>
</evidence>
<evidence type="ECO:0000256" key="4">
    <source>
        <dbReference type="ARBA" id="ARBA00022989"/>
    </source>
</evidence>
<feature type="transmembrane region" description="Helical" evidence="6">
    <location>
        <begin position="98"/>
        <end position="120"/>
    </location>
</feature>
<feature type="transmembrane region" description="Helical" evidence="6">
    <location>
        <begin position="132"/>
        <end position="153"/>
    </location>
</feature>
<feature type="transmembrane region" description="Helical" evidence="6">
    <location>
        <begin position="173"/>
        <end position="190"/>
    </location>
</feature>
<feature type="transmembrane region" description="Helical" evidence="6">
    <location>
        <begin position="67"/>
        <end position="92"/>
    </location>
</feature>
<dbReference type="NCBIfam" id="TIGR00704">
    <property type="entry name" value="NaPi_cotrn_rel"/>
    <property type="match status" value="1"/>
</dbReference>
<comment type="subcellular location">
    <subcellularLocation>
        <location evidence="1">Cell membrane</location>
        <topology evidence="1">Multi-pass membrane protein</topology>
    </subcellularLocation>
</comment>
<keyword evidence="2" id="KW-1003">Cell membrane</keyword>
<dbReference type="Pfam" id="PF02690">
    <property type="entry name" value="Na_Pi_cotrans"/>
    <property type="match status" value="2"/>
</dbReference>
<comment type="caution">
    <text evidence="7">The sequence shown here is derived from an EMBL/GenBank/DDBJ whole genome shotgun (WGS) entry which is preliminary data.</text>
</comment>
<dbReference type="InterPro" id="IPR004633">
    <property type="entry name" value="NaPi_cotrn-rel/YqeW-like"/>
</dbReference>
<keyword evidence="8" id="KW-1185">Reference proteome</keyword>
<dbReference type="RefSeq" id="WP_344806662.1">
    <property type="nucleotide sequence ID" value="NZ_BAABBO010000010.1"/>
</dbReference>
<feature type="transmembrane region" description="Helical" evidence="6">
    <location>
        <begin position="244"/>
        <end position="266"/>
    </location>
</feature>
<feature type="transmembrane region" description="Helical" evidence="6">
    <location>
        <begin position="6"/>
        <end position="26"/>
    </location>
</feature>
<keyword evidence="3 6" id="KW-0812">Transmembrane</keyword>
<reference evidence="8" key="1">
    <citation type="journal article" date="2019" name="Int. J. Syst. Evol. Microbiol.">
        <title>The Global Catalogue of Microorganisms (GCM) 10K type strain sequencing project: providing services to taxonomists for standard genome sequencing and annotation.</title>
        <authorList>
            <consortium name="The Broad Institute Genomics Platform"/>
            <consortium name="The Broad Institute Genome Sequencing Center for Infectious Disease"/>
            <person name="Wu L."/>
            <person name="Ma J."/>
        </authorList>
    </citation>
    <scope>NUCLEOTIDE SEQUENCE [LARGE SCALE GENOMIC DNA]</scope>
    <source>
        <strain evidence="8">JCM 17555</strain>
    </source>
</reference>
<feature type="transmembrane region" description="Helical" evidence="6">
    <location>
        <begin position="286"/>
        <end position="315"/>
    </location>
</feature>
<accession>A0ABP7PH09</accession>
<keyword evidence="5 6" id="KW-0472">Membrane</keyword>
<evidence type="ECO:0008006" key="9">
    <source>
        <dbReference type="Google" id="ProtNLM"/>
    </source>
</evidence>
<dbReference type="PANTHER" id="PTHR10010">
    <property type="entry name" value="SOLUTE CARRIER FAMILY 34 SODIUM PHOSPHATE , MEMBER 2-RELATED"/>
    <property type="match status" value="1"/>
</dbReference>
<evidence type="ECO:0000256" key="3">
    <source>
        <dbReference type="ARBA" id="ARBA00022692"/>
    </source>
</evidence>
<dbReference type="EMBL" id="BAABBO010000010">
    <property type="protein sequence ID" value="GAA3965464.1"/>
    <property type="molecule type" value="Genomic_DNA"/>
</dbReference>
<sequence length="539" mass="56405">MISTVSTLIGGIGLFLLGMILMTDGLKAVAGDALRAMLANFTGSRTKALATGAGITALVQSSSATTLATIGFVSAGLLTFNNAIGVVIGANLGTTSTGWIVSLLGLKFSLGTILLPVIGIGALMRLLGRARLAHTGSALAGFGVIFVGIDVMQDSMGGLAEQVDLSQFSTAGIQARLMLVMIGAVMTVLMQSSSAAVATTLTALAAGTISVEQAAALVIGQNLGTTVTACIAAIGASVPAKRTAFVHVIFNLGTGTIAFFILPAFVAGVDLVTERWLGREEALTIAAFHTAFNLLGVAVFLPLTSHLASLATYFIPEIRPTLTRNQDLSMRDVPSLAVNAAHDTLRQCAVITLLNASARLRGEDSPHIEQVLVEVRQATHETGNFLARLPSVEAAILGRLTAVLHVIDHVTQCARDAEWLSDSRRLRTMPALRVQADRLAALFMSGAEGLTDGDPDDLAIVTVQLEEALSSGEDARPAILQSAARHALNIDEALDGLDVQRALERLAHHAGRSLYYLHQLDQRTPDTASLAELDVRTGE</sequence>
<organism evidence="7 8">
    <name type="scientific">Allohahella marinimesophila</name>
    <dbReference type="NCBI Taxonomy" id="1054972"/>
    <lineage>
        <taxon>Bacteria</taxon>
        <taxon>Pseudomonadati</taxon>
        <taxon>Pseudomonadota</taxon>
        <taxon>Gammaproteobacteria</taxon>
        <taxon>Oceanospirillales</taxon>
        <taxon>Hahellaceae</taxon>
        <taxon>Allohahella</taxon>
    </lineage>
</organism>
<evidence type="ECO:0000313" key="7">
    <source>
        <dbReference type="EMBL" id="GAA3965464.1"/>
    </source>
</evidence>
<gene>
    <name evidence="7" type="ORF">GCM10022278_24090</name>
</gene>
<keyword evidence="4 6" id="KW-1133">Transmembrane helix</keyword>
<evidence type="ECO:0000256" key="2">
    <source>
        <dbReference type="ARBA" id="ARBA00022475"/>
    </source>
</evidence>
<evidence type="ECO:0000313" key="8">
    <source>
        <dbReference type="Proteomes" id="UP001501337"/>
    </source>
</evidence>
<dbReference type="InterPro" id="IPR003841">
    <property type="entry name" value="Na/Pi_transpt"/>
</dbReference>
<dbReference type="PANTHER" id="PTHR10010:SF46">
    <property type="entry name" value="SODIUM-DEPENDENT PHOSPHATE TRANSPORT PROTEIN 2B"/>
    <property type="match status" value="1"/>
</dbReference>
<dbReference type="NCBIfam" id="NF037997">
    <property type="entry name" value="Na_Pi_symport"/>
    <property type="match status" value="1"/>
</dbReference>